<dbReference type="eggNOG" id="KOG3346">
    <property type="taxonomic scope" value="Eukaryota"/>
</dbReference>
<keyword evidence="11" id="KW-0687">Ribonucleoprotein</keyword>
<dbReference type="SUPFAM" id="SSF49899">
    <property type="entry name" value="Concanavalin A-like lectins/glucanases"/>
    <property type="match status" value="1"/>
</dbReference>
<dbReference type="InterPro" id="IPR043136">
    <property type="entry name" value="B30.2/SPRY_sf"/>
</dbReference>
<dbReference type="Gene3D" id="2.60.120.920">
    <property type="match status" value="1"/>
</dbReference>
<keyword evidence="9 16" id="KW-0175">Coiled coil</keyword>
<evidence type="ECO:0000256" key="5">
    <source>
        <dbReference type="ARBA" id="ARBA00022833"/>
    </source>
</evidence>
<dbReference type="InterPro" id="IPR008914">
    <property type="entry name" value="PEBP"/>
</dbReference>
<dbReference type="Pfam" id="PF13765">
    <property type="entry name" value="PRY"/>
    <property type="match status" value="1"/>
</dbReference>
<dbReference type="Pfam" id="PF15227">
    <property type="entry name" value="zf-C3HC4_4"/>
    <property type="match status" value="1"/>
</dbReference>
<name>A0A151N3H8_ALLMI</name>
<evidence type="ECO:0000259" key="17">
    <source>
        <dbReference type="PROSITE" id="PS50089"/>
    </source>
</evidence>
<evidence type="ECO:0000256" key="4">
    <source>
        <dbReference type="ARBA" id="ARBA00022771"/>
    </source>
</evidence>
<dbReference type="SMART" id="SM00449">
    <property type="entry name" value="SPRY"/>
    <property type="match status" value="1"/>
</dbReference>
<dbReference type="SUPFAM" id="SSF49777">
    <property type="entry name" value="PEBP-like"/>
    <property type="match status" value="1"/>
</dbReference>
<evidence type="ECO:0000313" key="20">
    <source>
        <dbReference type="Proteomes" id="UP000050525"/>
    </source>
</evidence>
<feature type="coiled-coil region" evidence="16">
    <location>
        <begin position="478"/>
        <end position="559"/>
    </location>
</feature>
<dbReference type="PANTHER" id="PTHR25465">
    <property type="entry name" value="B-BOX DOMAIN CONTAINING"/>
    <property type="match status" value="1"/>
</dbReference>
<dbReference type="Proteomes" id="UP000050525">
    <property type="component" value="Unassembled WGS sequence"/>
</dbReference>
<keyword evidence="8" id="KW-0689">Ribosomal protein</keyword>
<dbReference type="InterPro" id="IPR036610">
    <property type="entry name" value="PEBP-like_sf"/>
</dbReference>
<dbReference type="GO" id="GO:0008270">
    <property type="term" value="F:zinc ion binding"/>
    <property type="evidence" value="ECO:0007669"/>
    <property type="project" value="UniProtKB-KW"/>
</dbReference>
<evidence type="ECO:0000256" key="7">
    <source>
        <dbReference type="ARBA" id="ARBA00022946"/>
    </source>
</evidence>
<dbReference type="InterPro" id="IPR051051">
    <property type="entry name" value="E3_ubiq-ligase_TRIM/RNF"/>
</dbReference>
<accession>A0A151N3H8</accession>
<dbReference type="Gene3D" id="3.30.40.10">
    <property type="entry name" value="Zinc/RING finger domain, C3HC4 (zinc finger)"/>
    <property type="match status" value="1"/>
</dbReference>
<evidence type="ECO:0000313" key="19">
    <source>
        <dbReference type="EMBL" id="KYO31175.1"/>
    </source>
</evidence>
<dbReference type="PROSITE" id="PS50089">
    <property type="entry name" value="ZF_RING_2"/>
    <property type="match status" value="1"/>
</dbReference>
<dbReference type="SUPFAM" id="SSF57845">
    <property type="entry name" value="B-box zinc-binding domain"/>
    <property type="match status" value="1"/>
</dbReference>
<dbReference type="InterPro" id="IPR003879">
    <property type="entry name" value="Butyrophylin_SPRY"/>
</dbReference>
<evidence type="ECO:0000256" key="8">
    <source>
        <dbReference type="ARBA" id="ARBA00022980"/>
    </source>
</evidence>
<comment type="caution">
    <text evidence="19">The sequence shown here is derived from an EMBL/GenBank/DDBJ whole genome shotgun (WGS) entry which is preliminary data.</text>
</comment>
<feature type="domain" description="RING-type" evidence="17">
    <location>
        <begin position="369"/>
        <end position="403"/>
    </location>
</feature>
<evidence type="ECO:0000256" key="16">
    <source>
        <dbReference type="SAM" id="Coils"/>
    </source>
</evidence>
<dbReference type="GO" id="GO:1990904">
    <property type="term" value="C:ribonucleoprotein complex"/>
    <property type="evidence" value="ECO:0007669"/>
    <property type="project" value="UniProtKB-KW"/>
</dbReference>
<evidence type="ECO:0000256" key="12">
    <source>
        <dbReference type="ARBA" id="ARBA00038016"/>
    </source>
</evidence>
<dbReference type="InterPro" id="IPR017907">
    <property type="entry name" value="Znf_RING_CS"/>
</dbReference>
<dbReference type="AlphaFoldDB" id="A0A151N3H8"/>
<protein>
    <recommendedName>
        <fullName evidence="13">Large ribosomal subunit protein mL38</fullName>
    </recommendedName>
    <alternativeName>
        <fullName evidence="14">39S ribosomal protein L38, mitochondrial</fullName>
    </alternativeName>
</protein>
<keyword evidence="5" id="KW-0862">Zinc</keyword>
<reference evidence="19 20" key="1">
    <citation type="journal article" date="2012" name="Genome Biol.">
        <title>Sequencing three crocodilian genomes to illuminate the evolution of archosaurs and amniotes.</title>
        <authorList>
            <person name="St John J.A."/>
            <person name="Braun E.L."/>
            <person name="Isberg S.R."/>
            <person name="Miles L.G."/>
            <person name="Chong A.Y."/>
            <person name="Gongora J."/>
            <person name="Dalzell P."/>
            <person name="Moran C."/>
            <person name="Bed'hom B."/>
            <person name="Abzhanov A."/>
            <person name="Burgess S.C."/>
            <person name="Cooksey A.M."/>
            <person name="Castoe T.A."/>
            <person name="Crawford N.G."/>
            <person name="Densmore L.D."/>
            <person name="Drew J.C."/>
            <person name="Edwards S.V."/>
            <person name="Faircloth B.C."/>
            <person name="Fujita M.K."/>
            <person name="Greenwold M.J."/>
            <person name="Hoffmann F.G."/>
            <person name="Howard J.M."/>
            <person name="Iguchi T."/>
            <person name="Janes D.E."/>
            <person name="Khan S.Y."/>
            <person name="Kohno S."/>
            <person name="de Koning A.J."/>
            <person name="Lance S.L."/>
            <person name="McCarthy F.M."/>
            <person name="McCormack J.E."/>
            <person name="Merchant M.E."/>
            <person name="Peterson D.G."/>
            <person name="Pollock D.D."/>
            <person name="Pourmand N."/>
            <person name="Raney B.J."/>
            <person name="Roessler K.A."/>
            <person name="Sanford J.R."/>
            <person name="Sawyer R.H."/>
            <person name="Schmidt C.J."/>
            <person name="Triplett E.W."/>
            <person name="Tuberville T.D."/>
            <person name="Venegas-Anaya M."/>
            <person name="Howard J.T."/>
            <person name="Jarvis E.D."/>
            <person name="Guillette L.J.Jr."/>
            <person name="Glenn T.C."/>
            <person name="Green R.E."/>
            <person name="Ray D.A."/>
        </authorList>
    </citation>
    <scope>NUCLEOTIDE SEQUENCE [LARGE SCALE GENOMIC DNA]</scope>
    <source>
        <strain evidence="19">KSC_2009_1</strain>
    </source>
</reference>
<gene>
    <name evidence="19" type="ORF">Y1Q_0016510</name>
</gene>
<dbReference type="PRINTS" id="PR01407">
    <property type="entry name" value="BUTYPHLNCDUF"/>
</dbReference>
<keyword evidence="2" id="KW-0399">Innate immunity</keyword>
<evidence type="ECO:0000256" key="13">
    <source>
        <dbReference type="ARBA" id="ARBA00039444"/>
    </source>
</evidence>
<evidence type="ECO:0000256" key="9">
    <source>
        <dbReference type="ARBA" id="ARBA00023054"/>
    </source>
</evidence>
<comment type="similarity">
    <text evidence="12">Belongs to the phosphatidylethanolamine-binding protein family. Mitochondrion-specific ribosomal protein mL38 subfamily.</text>
</comment>
<evidence type="ECO:0000256" key="3">
    <source>
        <dbReference type="ARBA" id="ARBA00022723"/>
    </source>
</evidence>
<dbReference type="Pfam" id="PF01161">
    <property type="entry name" value="PBP"/>
    <property type="match status" value="1"/>
</dbReference>
<dbReference type="InterPro" id="IPR001870">
    <property type="entry name" value="B30.2/SPRY"/>
</dbReference>
<dbReference type="PROSITE" id="PS00518">
    <property type="entry name" value="ZF_RING_1"/>
    <property type="match status" value="1"/>
</dbReference>
<dbReference type="CDD" id="cd00866">
    <property type="entry name" value="PEBP_euk"/>
    <property type="match status" value="1"/>
</dbReference>
<dbReference type="GO" id="GO:0005743">
    <property type="term" value="C:mitochondrial inner membrane"/>
    <property type="evidence" value="ECO:0007669"/>
    <property type="project" value="UniProtKB-ARBA"/>
</dbReference>
<organism evidence="19 20">
    <name type="scientific">Alligator mississippiensis</name>
    <name type="common">American alligator</name>
    <dbReference type="NCBI Taxonomy" id="8496"/>
    <lineage>
        <taxon>Eukaryota</taxon>
        <taxon>Metazoa</taxon>
        <taxon>Chordata</taxon>
        <taxon>Craniata</taxon>
        <taxon>Vertebrata</taxon>
        <taxon>Euteleostomi</taxon>
        <taxon>Archelosauria</taxon>
        <taxon>Archosauria</taxon>
        <taxon>Crocodylia</taxon>
        <taxon>Alligatoridae</taxon>
        <taxon>Alligatorinae</taxon>
        <taxon>Alligator</taxon>
    </lineage>
</organism>
<dbReference type="InterPro" id="IPR013083">
    <property type="entry name" value="Znf_RING/FYVE/PHD"/>
</dbReference>
<keyword evidence="6" id="KW-0391">Immunity</keyword>
<evidence type="ECO:0000256" key="2">
    <source>
        <dbReference type="ARBA" id="ARBA00022588"/>
    </source>
</evidence>
<dbReference type="FunFam" id="3.90.280.10:FF:000002">
    <property type="entry name" value="39S ribosomal protein L38, mitochondrial"/>
    <property type="match status" value="1"/>
</dbReference>
<dbReference type="SMART" id="SM00589">
    <property type="entry name" value="PRY"/>
    <property type="match status" value="1"/>
</dbReference>
<keyword evidence="7" id="KW-0809">Transit peptide</keyword>
<evidence type="ECO:0000256" key="14">
    <source>
        <dbReference type="ARBA" id="ARBA00041206"/>
    </source>
</evidence>
<dbReference type="GO" id="GO:0045087">
    <property type="term" value="P:innate immune response"/>
    <property type="evidence" value="ECO:0007669"/>
    <property type="project" value="UniProtKB-KW"/>
</dbReference>
<dbReference type="Pfam" id="PF25600">
    <property type="entry name" value="TRIM_CC"/>
    <property type="match status" value="1"/>
</dbReference>
<evidence type="ECO:0000256" key="11">
    <source>
        <dbReference type="ARBA" id="ARBA00023274"/>
    </source>
</evidence>
<dbReference type="PROSITE" id="PS50188">
    <property type="entry name" value="B302_SPRY"/>
    <property type="match status" value="1"/>
</dbReference>
<sequence>MLAAARAGARAFSTAAALCRRTAPLGPMPNEDIDVSKLDILEKYRSFTLYFKAAEKESKKTPWWRTYKKYITSEQDEDAKINIGLPCYRPTRSQELKMRKEIMKQNRQNVDMERATRLRTLQIPLDEVRAEWEKRSGPFHKQRVAEYYGIYRDLFSGATFAPRVILRVEYSQDDEHVVPVYHGNMVTPTEAYRPPEVMYEADEGTLWTLLLTNLDGHLRDTASEYIHWLVTNIPGNDVGAGKEICHYFPPFPAKGTGYHRFTFLLFKQDRLIDFSEDVRPTPCHSLKMRTFKTFDFYRKHEKDMTPAGLAFFQCQWDDTVTHVFRQLLDMKEPVFDFVRPSVYHPPQKKFPHLQPLRFLALPREAVTIPCGHNFCQKCISNHWDKQEKEDPQGEERFTCPDCRKGFKTRLELKKNVSLCSVVELVKAGEVQASSTDVKAPADRGKCPRHGRPLELYCQEEKVCICCVCTVKECLDHHRVLFEEERKKKQALLEELLEKTQQEAAKIEEEKHKLEETTEDIKESSEKLKSGFLNKFALIIEALEKQRRQAVERIEQEQATALGQVAENWAQLEHQQATLSQHQEKAWALLACTDDRIFLEDFLQLPSETLEALPAIEFNAASKVDPISKILTEVSRLLLEDLPKCLNPEVTGPETKEPMEPKVPAVLKAGPPLLECEVRAGLLKDHRDLTFDSDTANRHLQLSSHNQRASHPRSHNDQGQNHENRFELWQVLCTQGYGQGHHYWEVRLSSHSIVVGVTYKSIQRKKQDGGHKFNIGKDGSSWGLQIREECYLAWHNGQSLKVKEPLYKWIGVSLDCDIGCLSFYGIGDKMKLLHRFYCDFREPLYPVFWLCEGRTVILY</sequence>
<dbReference type="InterPro" id="IPR058030">
    <property type="entry name" value="TRIM8/14/16/25/29/45/65_CC"/>
</dbReference>
<keyword evidence="20" id="KW-1185">Reference proteome</keyword>
<evidence type="ECO:0000256" key="15">
    <source>
        <dbReference type="PROSITE-ProRule" id="PRU00175"/>
    </source>
</evidence>
<proteinExistence type="inferred from homology"/>
<comment type="subcellular location">
    <subcellularLocation>
        <location evidence="1">Mitochondrion</location>
    </subcellularLocation>
</comment>
<dbReference type="CDD" id="cd19835">
    <property type="entry name" value="Bbox2_TRIM65_C-IV"/>
    <property type="match status" value="1"/>
</dbReference>
<keyword evidence="3" id="KW-0479">Metal-binding</keyword>
<dbReference type="Gene3D" id="3.30.160.60">
    <property type="entry name" value="Classic Zinc Finger"/>
    <property type="match status" value="1"/>
</dbReference>
<keyword evidence="4 15" id="KW-0863">Zinc-finger</keyword>
<feature type="domain" description="B30.2/SPRY" evidence="18">
    <location>
        <begin position="668"/>
        <end position="858"/>
    </location>
</feature>
<dbReference type="Gene3D" id="3.90.280.10">
    <property type="entry name" value="PEBP-like"/>
    <property type="match status" value="1"/>
</dbReference>
<dbReference type="EMBL" id="AKHW03004113">
    <property type="protein sequence ID" value="KYO31175.1"/>
    <property type="molecule type" value="Genomic_DNA"/>
</dbReference>
<dbReference type="PANTHER" id="PTHR25465:SF14">
    <property type="entry name" value="E3 UBIQUITIN-PROTEIN LIGASE TRIM65"/>
    <property type="match status" value="1"/>
</dbReference>
<dbReference type="SUPFAM" id="SSF57850">
    <property type="entry name" value="RING/U-box"/>
    <property type="match status" value="1"/>
</dbReference>
<dbReference type="InterPro" id="IPR001841">
    <property type="entry name" value="Znf_RING"/>
</dbReference>
<evidence type="ECO:0000256" key="1">
    <source>
        <dbReference type="ARBA" id="ARBA00004173"/>
    </source>
</evidence>
<dbReference type="GO" id="GO:0005840">
    <property type="term" value="C:ribosome"/>
    <property type="evidence" value="ECO:0007669"/>
    <property type="project" value="UniProtKB-KW"/>
</dbReference>
<dbReference type="InterPro" id="IPR035810">
    <property type="entry name" value="PEBP_euk"/>
</dbReference>
<dbReference type="InterPro" id="IPR006574">
    <property type="entry name" value="PRY"/>
</dbReference>
<keyword evidence="10" id="KW-0496">Mitochondrion</keyword>
<evidence type="ECO:0000256" key="6">
    <source>
        <dbReference type="ARBA" id="ARBA00022859"/>
    </source>
</evidence>
<evidence type="ECO:0000259" key="18">
    <source>
        <dbReference type="PROSITE" id="PS50188"/>
    </source>
</evidence>
<dbReference type="Pfam" id="PF00622">
    <property type="entry name" value="SPRY"/>
    <property type="match status" value="1"/>
</dbReference>
<dbReference type="InterPro" id="IPR013320">
    <property type="entry name" value="ConA-like_dom_sf"/>
</dbReference>
<dbReference type="STRING" id="8496.A0A151N3H8"/>
<evidence type="ECO:0000256" key="10">
    <source>
        <dbReference type="ARBA" id="ARBA00023128"/>
    </source>
</evidence>
<dbReference type="InterPro" id="IPR003877">
    <property type="entry name" value="SPRY_dom"/>
</dbReference>